<feature type="region of interest" description="Disordered" evidence="1">
    <location>
        <begin position="67"/>
        <end position="205"/>
    </location>
</feature>
<proteinExistence type="predicted"/>
<feature type="region of interest" description="Disordered" evidence="1">
    <location>
        <begin position="276"/>
        <end position="304"/>
    </location>
</feature>
<dbReference type="EMBL" id="JBBJBU010000006">
    <property type="protein sequence ID" value="KAK7205126.1"/>
    <property type="molecule type" value="Genomic_DNA"/>
</dbReference>
<evidence type="ECO:0000313" key="3">
    <source>
        <dbReference type="Proteomes" id="UP001498771"/>
    </source>
</evidence>
<dbReference type="InterPro" id="IPR037647">
    <property type="entry name" value="HIRIP3"/>
</dbReference>
<dbReference type="Proteomes" id="UP001498771">
    <property type="component" value="Unassembled WGS sequence"/>
</dbReference>
<keyword evidence="3" id="KW-1185">Reference proteome</keyword>
<dbReference type="PANTHER" id="PTHR15410:SF2">
    <property type="entry name" value="HIRA-INTERACTING PROTEIN 3"/>
    <property type="match status" value="1"/>
</dbReference>
<feature type="compositionally biased region" description="Basic and acidic residues" evidence="1">
    <location>
        <begin position="77"/>
        <end position="95"/>
    </location>
</feature>
<evidence type="ECO:0000313" key="2">
    <source>
        <dbReference type="EMBL" id="KAK7205126.1"/>
    </source>
</evidence>
<dbReference type="GeneID" id="90035394"/>
<dbReference type="PANTHER" id="PTHR15410">
    <property type="entry name" value="HIRA-INTERACTING PROTEIN 3"/>
    <property type="match status" value="1"/>
</dbReference>
<feature type="compositionally biased region" description="Acidic residues" evidence="1">
    <location>
        <begin position="131"/>
        <end position="144"/>
    </location>
</feature>
<comment type="caution">
    <text evidence="2">The sequence shown here is derived from an EMBL/GenBank/DDBJ whole genome shotgun (WGS) entry which is preliminary data.</text>
</comment>
<feature type="compositionally biased region" description="Low complexity" evidence="1">
    <location>
        <begin position="172"/>
        <end position="182"/>
    </location>
</feature>
<feature type="compositionally biased region" description="Basic and acidic residues" evidence="1">
    <location>
        <begin position="121"/>
        <end position="130"/>
    </location>
</feature>
<reference evidence="2 3" key="1">
    <citation type="submission" date="2024-03" db="EMBL/GenBank/DDBJ databases">
        <title>Genome-scale model development and genomic sequencing of the oleaginous clade Lipomyces.</title>
        <authorList>
            <consortium name="Lawrence Berkeley National Laboratory"/>
            <person name="Czajka J.J."/>
            <person name="Han Y."/>
            <person name="Kim J."/>
            <person name="Mondo S.J."/>
            <person name="Hofstad B.A."/>
            <person name="Robles A."/>
            <person name="Haridas S."/>
            <person name="Riley R."/>
            <person name="LaButti K."/>
            <person name="Pangilinan J."/>
            <person name="Andreopoulos W."/>
            <person name="Lipzen A."/>
            <person name="Yan J."/>
            <person name="Wang M."/>
            <person name="Ng V."/>
            <person name="Grigoriev I.V."/>
            <person name="Spatafora J.W."/>
            <person name="Magnuson J.K."/>
            <person name="Baker S.E."/>
            <person name="Pomraning K.R."/>
        </authorList>
    </citation>
    <scope>NUCLEOTIDE SEQUENCE [LARGE SCALE GENOMIC DNA]</scope>
    <source>
        <strain evidence="2 3">Phaff 52-87</strain>
    </source>
</reference>
<feature type="compositionally biased region" description="Basic residues" evidence="1">
    <location>
        <begin position="183"/>
        <end position="194"/>
    </location>
</feature>
<organism evidence="2 3">
    <name type="scientific">Myxozyma melibiosi</name>
    <dbReference type="NCBI Taxonomy" id="54550"/>
    <lineage>
        <taxon>Eukaryota</taxon>
        <taxon>Fungi</taxon>
        <taxon>Dikarya</taxon>
        <taxon>Ascomycota</taxon>
        <taxon>Saccharomycotina</taxon>
        <taxon>Lipomycetes</taxon>
        <taxon>Lipomycetales</taxon>
        <taxon>Lipomycetaceae</taxon>
        <taxon>Myxozyma</taxon>
    </lineage>
</organism>
<evidence type="ECO:0008006" key="4">
    <source>
        <dbReference type="Google" id="ProtNLM"/>
    </source>
</evidence>
<evidence type="ECO:0000256" key="1">
    <source>
        <dbReference type="SAM" id="MobiDB-lite"/>
    </source>
</evidence>
<accession>A0ABR1F5N0</accession>
<protein>
    <recommendedName>
        <fullName evidence="4">Transcriptional regulator</fullName>
    </recommendedName>
</protein>
<sequence length="322" mass="35841">MAPSDQDVERALAARLRSADFDIDTLKSIRKDVIKHLDLPDDFFKDQRWKQRSAEIVDKFEGIEIVPLTPQKQLSPKKNDSKEVTLRKVSPEKVSPKKVSPKKVSPKKEASPKSTPNGKKPKAEARRKNEEEEEEYSDVIDDEPAPARKRKTADDLTPASPSKKPKKEKGSTAKASTESKMKSSTKTKATKTKRGSAAAVVSDDPLEQKIATLKSWIVKCGVRKQWSRELQPYSTKKEQIAHLQKILADLGMTPRYSLEKAKRIKEEREFQAEVAQLRADAGGASGSEEDDDRAKSGPATRGRKVVAGNFSVDFLGDQSESD</sequence>
<name>A0ABR1F5N0_9ASCO</name>
<dbReference type="RefSeq" id="XP_064768159.1">
    <property type="nucleotide sequence ID" value="XM_064909882.1"/>
</dbReference>
<gene>
    <name evidence="2" type="ORF">BZA70DRAFT_174159</name>
</gene>